<dbReference type="NCBIfam" id="TIGR01733">
    <property type="entry name" value="AA-adenyl-dom"/>
    <property type="match status" value="1"/>
</dbReference>
<dbReference type="Gene3D" id="3.30.559.10">
    <property type="entry name" value="Chloramphenicol acetyltransferase-like domain"/>
    <property type="match status" value="1"/>
</dbReference>
<dbReference type="Gene3D" id="3.10.129.110">
    <property type="entry name" value="Polyketide synthase dehydratase"/>
    <property type="match status" value="1"/>
</dbReference>
<protein>
    <submittedName>
        <fullName evidence="16">Hybrid non-ribosomal peptide synthase/polyketide synthase</fullName>
    </submittedName>
</protein>
<accession>A0A250ISA0</accession>
<dbReference type="InterPro" id="IPR014043">
    <property type="entry name" value="Acyl_transferase_dom"/>
</dbReference>
<dbReference type="SMART" id="SM00823">
    <property type="entry name" value="PKS_PP"/>
    <property type="match status" value="2"/>
</dbReference>
<feature type="region of interest" description="C-terminal hotdog fold" evidence="11">
    <location>
        <begin position="2484"/>
        <end position="2634"/>
    </location>
</feature>
<dbReference type="EMBL" id="CP022163">
    <property type="protein sequence ID" value="ATB34122.1"/>
    <property type="molecule type" value="Genomic_DNA"/>
</dbReference>
<dbReference type="InterPro" id="IPR016035">
    <property type="entry name" value="Acyl_Trfase/lysoPLipase"/>
</dbReference>
<evidence type="ECO:0000256" key="11">
    <source>
        <dbReference type="PROSITE-ProRule" id="PRU01363"/>
    </source>
</evidence>
<dbReference type="InterPro" id="IPR001242">
    <property type="entry name" value="Condensation_dom"/>
</dbReference>
<dbReference type="InterPro" id="IPR020841">
    <property type="entry name" value="PKS_Beta-ketoAc_synthase_dom"/>
</dbReference>
<evidence type="ECO:0000256" key="4">
    <source>
        <dbReference type="ARBA" id="ARBA00022598"/>
    </source>
</evidence>
<dbReference type="Gene3D" id="3.30.300.30">
    <property type="match status" value="2"/>
</dbReference>
<dbReference type="GO" id="GO:0004312">
    <property type="term" value="F:fatty acid synthase activity"/>
    <property type="evidence" value="ECO:0007669"/>
    <property type="project" value="TreeGrafter"/>
</dbReference>
<evidence type="ECO:0000313" key="16">
    <source>
        <dbReference type="EMBL" id="ATB34122.1"/>
    </source>
</evidence>
<dbReference type="SMART" id="SM01294">
    <property type="entry name" value="PKS_PP_betabranch"/>
    <property type="match status" value="1"/>
</dbReference>
<dbReference type="SMART" id="SM00825">
    <property type="entry name" value="PKS_KS"/>
    <property type="match status" value="1"/>
</dbReference>
<dbReference type="SUPFAM" id="SSF51735">
    <property type="entry name" value="NAD(P)-binding Rossmann-fold domains"/>
    <property type="match status" value="2"/>
</dbReference>
<name>A0A250ISA0_9BACT</name>
<reference evidence="16 17" key="1">
    <citation type="submission" date="2017-06" db="EMBL/GenBank/DDBJ databases">
        <authorList>
            <person name="Kim H.J."/>
            <person name="Triplett B.A."/>
        </authorList>
    </citation>
    <scope>NUCLEOTIDE SEQUENCE [LARGE SCALE GENOMIC DNA]</scope>
    <source>
        <strain evidence="16 17">DSM 14713</strain>
    </source>
</reference>
<dbReference type="Proteomes" id="UP000217289">
    <property type="component" value="Chromosome"/>
</dbReference>
<evidence type="ECO:0000256" key="12">
    <source>
        <dbReference type="SAM" id="MobiDB-lite"/>
    </source>
</evidence>
<dbReference type="Gene3D" id="1.10.1200.10">
    <property type="entry name" value="ACP-like"/>
    <property type="match status" value="2"/>
</dbReference>
<dbReference type="SUPFAM" id="SSF56801">
    <property type="entry name" value="Acetyl-CoA synthetase-like"/>
    <property type="match status" value="1"/>
</dbReference>
<keyword evidence="2" id="KW-0596">Phosphopantetheine</keyword>
<evidence type="ECO:0000259" key="15">
    <source>
        <dbReference type="PROSITE" id="PS52019"/>
    </source>
</evidence>
<dbReference type="FunFam" id="3.40.366.10:FF:000002">
    <property type="entry name" value="Probable polyketide synthase 2"/>
    <property type="match status" value="1"/>
</dbReference>
<feature type="domain" description="Ketosynthase family 3 (KS3)" evidence="14">
    <location>
        <begin position="1446"/>
        <end position="1874"/>
    </location>
</feature>
<dbReference type="CDD" id="cd00833">
    <property type="entry name" value="PKS"/>
    <property type="match status" value="1"/>
</dbReference>
<dbReference type="Gene3D" id="3.40.366.10">
    <property type="entry name" value="Malonyl-Coenzyme A Acyl Carrier Protein, domain 2"/>
    <property type="match status" value="1"/>
</dbReference>
<dbReference type="InterPro" id="IPR014030">
    <property type="entry name" value="Ketoacyl_synth_N"/>
</dbReference>
<dbReference type="FunFam" id="3.40.50.12780:FF:000012">
    <property type="entry name" value="Non-ribosomal peptide synthetase"/>
    <property type="match status" value="1"/>
</dbReference>
<proteinExistence type="inferred from homology"/>
<dbReference type="Pfam" id="PF02801">
    <property type="entry name" value="Ketoacyl-synt_C"/>
    <property type="match status" value="1"/>
</dbReference>
<evidence type="ECO:0000256" key="2">
    <source>
        <dbReference type="ARBA" id="ARBA00022450"/>
    </source>
</evidence>
<dbReference type="InterPro" id="IPR000873">
    <property type="entry name" value="AMP-dep_synth/lig_dom"/>
</dbReference>
<dbReference type="InterPro" id="IPR049490">
    <property type="entry name" value="C883_1060-like_KR_N"/>
</dbReference>
<gene>
    <name evidence="16" type="ORF">MEBOL_007623</name>
</gene>
<dbReference type="Pfam" id="PF00109">
    <property type="entry name" value="ketoacyl-synt"/>
    <property type="match status" value="1"/>
</dbReference>
<dbReference type="Gene3D" id="3.40.47.10">
    <property type="match status" value="1"/>
</dbReference>
<feature type="region of interest" description="Disordered" evidence="12">
    <location>
        <begin position="1391"/>
        <end position="1415"/>
    </location>
</feature>
<dbReference type="InterPro" id="IPR049552">
    <property type="entry name" value="PKS_DH_N"/>
</dbReference>
<dbReference type="GO" id="GO:0016874">
    <property type="term" value="F:ligase activity"/>
    <property type="evidence" value="ECO:0007669"/>
    <property type="project" value="UniProtKB-KW"/>
</dbReference>
<evidence type="ECO:0000256" key="9">
    <source>
        <dbReference type="ARBA" id="ARBA00023268"/>
    </source>
</evidence>
<dbReference type="InterPro" id="IPR001227">
    <property type="entry name" value="Ac_transferase_dom_sf"/>
</dbReference>
<evidence type="ECO:0000256" key="5">
    <source>
        <dbReference type="ARBA" id="ARBA00022679"/>
    </source>
</evidence>
<dbReference type="SMART" id="SM00827">
    <property type="entry name" value="PKS_AT"/>
    <property type="match status" value="1"/>
</dbReference>
<dbReference type="InterPro" id="IPR000415">
    <property type="entry name" value="Nitroreductase-like"/>
</dbReference>
<sequence>MTTAEFIIELQRKGIDLWVEGDALRFRAPPGHLTEEIRAGLKERKAQLIEHLRAASQAATPAAAVDVVPVSPGRFEPFALTDIQNAYWVGRQGAFDMGVVSAHCYFELAFDVLDLMRLEQALRRLIDHHDMLRMVVLASGQQVVLESVPPFTIALHDLLGATSEEAEAHLQRVRGELSHQVLPADRFPLFDIRATRMPNGQVHLHISLDLLVADAFSFQLLIEQCATLYRDPEARLPVSRSTFRDYCLAAEKRRAADSKAYQASLGYWRERVRTMAGPPELPLAGENEINGTRRFVRRKSGLDRAAWRAFLENAKAADVTPSMALCAAYGEVLREHGRNDRLTLNLTLFNRLPVIEDVERIIGDFTSGILLEVDCSRRESFAERARRVQGQFFEDLEHLSVSSVQVLREAARTGRWDAHSPMPYVFTSLVSGTGRSLRVPEGVRIAELITQTPQVWLDYQVFELNDELYFSWDYVEGLFPPGLLDSIFDSYQLLLRRLSEDASAWHAPARQPLLPAQQARRDAFNATERPVSSERLEALFLRQAAARPEAPAVFFRDQTLTYAELERRSSRIAAWLLSRGASPGRLVAIVAEKGMEQVIAAIAILRAGAAYLPLDPALPSERLQDLIQEGQVELVLTQSHLDASLSWPQGPTRLAVDLDDALGPSWVAPAPRSDNSLAYVIYTSGSTGRPKGVMIDHRGAVNTVLDMNERFAVEPRDRVLALSSLSFDLSVYDLFGMLAAGAAIVMPEPGTSRDPSRWLSLLEQRGVTLWNSVPALMDMCVEYAEGMGQRLPDSLRLVLMSGDWIPVSLPDRLRARSRDVEVVSLGGATEASIWSILYRIGEVDPTWRSIPYGRPMVNQRFYVLDASLESCPDWITGQLYIGGIGLSLGYYRDPARTAERFITHPRTGERLYATGDLGRFLPGGDIEFLGREDFQVKIQGYRIELGEIEAALDSHPGVRAAVVNAVGKPGGIRRLVAYVVPDQLAPNLVAAPSSEDSLLEDNGPRPPQDVITDPVARLEFKLKEPGLRADANQHQALALRRPEADESLRRKYTDRRSHRTFLSEPLTVSRLGDMLGCLMQLSLDDFLQPKYRYPSVGGLYPVQAYLHLKPGAVEGLVGGTYYYHPKRHELVLLTPDVTLDRGLYVAGNRSIFDACGFSLFLVAQMSAITPLYGEYARDFCMLEAGYMAQLLMSSAPESQLGLCPVGGLNFEPLRQAFLLDEQHVLLHSFLGGGVDPSASLAKPKAQRAAPSASLSDELRRHLAAKLPAYMVPSSFVVMEALPLTANGKVDRGALRAPAAELPETTKASSGSAPQGSTEQTLSAIVGEVLQLKEVDVHLNFFDLGGTSVHVVQIHRKLRERLQVEFPIAQMFRYTTVRSLAEYVGEQLAAKKAPASAPPPPPAPAPAPAPKEAPAPVAKQAVIPAPVPVPVPAPVVSVPRRESSSRQQPIAIVGMSGRFPGARNLEEFWRNLSEGVESISFFSEDEVRREVLEPSLLRDPNYVRAGAVLEDIESFDAEHFGLMPKQARLMDPQHRVFFECVWEAIEDAGYNPRKLDGRVGVYAGSIISNYLLFQMDPTSLGREGAVRDLQTLIGNDKDYLATHLSYRLGLKGPSLSVQTACSTSLVAIHLASQALLNGECEMALAGGVAVRVPHRSGYLYEQGGIMSPDGHCRAFDADAQGTIFGNGAGVVVLKRLDDALAAGDHIRAIIRGSAVNNDGALKIGYTAPSQEGQAAVITAALAAANVEPSSLGYIETHGTGTPLGDQIELSALQQVFGASTDAVGVCPIGSVKTNIGHLEAAAGIAGLIKTVLSLQHRRVPPSLHCKKPNPFFEQTRSPFYVNTQLTEWRAGATPRRAGVSSFGIGGTNAHVVLEEAPEAVPARDARVRSAGLLTLSARNERGLRALADRYVRHLEAHPEAKLEEVCFTANAGRAHFAHRAAVVAESVQQLREQVEALAKGEAPEQGAVSREAGRVQEVVFLFTGQGSQAEGMGQELYETEPVFRETMKRCDEVLRPLMGESLVEVLYGGKGALLSKASVAQPALFAVEYALAKVWMGWGVKPGAVLGHSLGEYVAACVAEVMSLEEGLELVAKRGQLMEGLGEKGKMVVVMAEEGKVRQALKGKESRVSVAAVNGPRETVVAGGEKEVEGVVEELRKEGVESRELKTTHAFHSPLMEPMLEEYGKVLGKVKWGRPSVELVGNVSGRPVKGEEVSQGEYWKKQVREPVKYWEGLKGLYERGQRVFVEVGPKPTLVAVGRKYLGEEGEWVGTLKPGVGDWKQMLGGLAKLYARGVEVDWASVSAGGARRRTSLPTYPFQRERHWIDRRRGHAHGALSGSRTPRLLGRRISSPALKETVFECTVSTGLFPFLADHQVHGATVLPSTVYMEVVRAAARELLGEGAHALEDVLIQEVLVLRDDAEHTLQLVLSPRGDDTRSFQLFSARADLAESSNEPWVLHATGTLRVAPRGAPAPEPVSPDALRSRCARDVPAATLRAHFQSLGIHYGPGFQGIERIHLGSGEALGWVQLPEALASESAHFPLHPALLDACLQVCGATLLGDGTKAPEDTLYLPVGFKRLQFWRAAGAACWSHVSMRPRDPSAEGVLTADVRLLDASGVVCAVVEGLRFQRVGNSALQRLLRSGSQWTHEVRWEAQPHDAGTEAVLEGTWLVLADATGTGDALVRSLRGRGVRCVVARPGAAYAAHDGQTFTLDPSRMEDFSRLLRDASAPGTPPCRGIVHLWGLEPDAPVTLASLREAQRLGCESVLHLTQALVRGEFPVLPRMFLVTRGTQRTGQEPTPPALAQSALWGLGRTLALEHPEFSPALVDLDSRAPSTEDASLIAELLHVPRGEQVAYRQGQRYVARLARYAGSDARSAASRLRPDGAYLITGGLGGLGLQVARWMVEQGARHLVLMGRKEPGEAAKESLRALRQAGAEVTLASGDVSQPGDVARVLASLAQTKTALRGVMHLAGVVDDGTLLHQNASRFERVLAPKQAGGWNLHEQTRGMDLDLFVLFSSSASLLGAAGQGNYAAANAFLDALAHHRRALGLKAVSINWGAWSGHGMAAAFASPEQQRGSEWIDPERGLEALGQAMEEGPAAVAVLPVDWNQYVQRFASSANFLRKLIEPGRVGTPGSREATLVDRLKGLPRGRQQEVLLDHVHQQVHQVLGVSLSKALAGNDRLFDAGMDSLMAIELRGRFQSSLGVERTLAATLVFDHPTIDALTHHLATEILGLEPLAPSSPGHVPDKAEAEGPSLENLEQLPQDELGALLDQKLADLEKLVGDA</sequence>
<dbReference type="Gene3D" id="3.30.559.30">
    <property type="entry name" value="Nonribosomal peptide synthetase, condensation domain"/>
    <property type="match status" value="1"/>
</dbReference>
<dbReference type="Pfam" id="PF18563">
    <property type="entry name" value="TubC_N"/>
    <property type="match status" value="1"/>
</dbReference>
<keyword evidence="5" id="KW-0808">Transferase</keyword>
<dbReference type="PROSITE" id="PS50075">
    <property type="entry name" value="CARRIER"/>
    <property type="match status" value="2"/>
</dbReference>
<dbReference type="InterPro" id="IPR010071">
    <property type="entry name" value="AA_adenyl_dom"/>
</dbReference>
<dbReference type="Gene3D" id="3.40.109.10">
    <property type="entry name" value="NADH Oxidase"/>
    <property type="match status" value="1"/>
</dbReference>
<dbReference type="InterPro" id="IPR009081">
    <property type="entry name" value="PP-bd_ACP"/>
</dbReference>
<dbReference type="InterPro" id="IPR006162">
    <property type="entry name" value="Ppantetheine_attach_site"/>
</dbReference>
<dbReference type="GO" id="GO:0005737">
    <property type="term" value="C:cytoplasm"/>
    <property type="evidence" value="ECO:0007669"/>
    <property type="project" value="TreeGrafter"/>
</dbReference>
<dbReference type="Pfam" id="PF14765">
    <property type="entry name" value="PS-DH"/>
    <property type="match status" value="1"/>
</dbReference>
<dbReference type="PANTHER" id="PTHR43775:SF51">
    <property type="entry name" value="INACTIVE PHENOLPHTHIOCEROL SYNTHESIS POLYKETIDE SYNTHASE TYPE I PKS1-RELATED"/>
    <property type="match status" value="1"/>
</dbReference>
<dbReference type="OrthoDB" id="9757540at2"/>
<dbReference type="GO" id="GO:0004315">
    <property type="term" value="F:3-oxoacyl-[acyl-carrier-protein] synthase activity"/>
    <property type="evidence" value="ECO:0007669"/>
    <property type="project" value="InterPro"/>
</dbReference>
<dbReference type="PROSITE" id="PS00012">
    <property type="entry name" value="PHOSPHOPANTETHEINE"/>
    <property type="match status" value="1"/>
</dbReference>
<dbReference type="InterPro" id="IPR018201">
    <property type="entry name" value="Ketoacyl_synth_AS"/>
</dbReference>
<keyword evidence="4" id="KW-0436">Ligase</keyword>
<dbReference type="InterPro" id="IPR042104">
    <property type="entry name" value="PKS_dehydratase_sf"/>
</dbReference>
<dbReference type="CDD" id="cd12114">
    <property type="entry name" value="A_NRPS_TlmIV_like"/>
    <property type="match status" value="1"/>
</dbReference>
<evidence type="ECO:0000313" key="17">
    <source>
        <dbReference type="Proteomes" id="UP000217289"/>
    </source>
</evidence>
<dbReference type="Pfam" id="PF00501">
    <property type="entry name" value="AMP-binding"/>
    <property type="match status" value="1"/>
</dbReference>
<feature type="domain" description="PKS/mFAS DH" evidence="15">
    <location>
        <begin position="2339"/>
        <end position="2634"/>
    </location>
</feature>
<dbReference type="PANTHER" id="PTHR43775">
    <property type="entry name" value="FATTY ACID SYNTHASE"/>
    <property type="match status" value="1"/>
</dbReference>
<evidence type="ECO:0000256" key="8">
    <source>
        <dbReference type="ARBA" id="ARBA00023098"/>
    </source>
</evidence>
<dbReference type="Gene3D" id="3.40.50.720">
    <property type="entry name" value="NAD(P)-binding Rossmann-like Domain"/>
    <property type="match status" value="1"/>
</dbReference>
<dbReference type="InterPro" id="IPR057326">
    <property type="entry name" value="KR_dom"/>
</dbReference>
<dbReference type="InterPro" id="IPR016036">
    <property type="entry name" value="Malonyl_transacylase_ACP-bd"/>
</dbReference>
<dbReference type="Gene3D" id="2.30.38.10">
    <property type="entry name" value="Luciferase, Domain 3"/>
    <property type="match status" value="1"/>
</dbReference>
<dbReference type="FunFam" id="3.30.559.10:FF:000023">
    <property type="entry name" value="Non-ribosomal peptide synthetase"/>
    <property type="match status" value="1"/>
</dbReference>
<dbReference type="InterPro" id="IPR045851">
    <property type="entry name" value="AMP-bd_C_sf"/>
</dbReference>
<feature type="region of interest" description="N-terminal hotdog fold" evidence="11">
    <location>
        <begin position="2339"/>
        <end position="2468"/>
    </location>
</feature>
<dbReference type="FunFam" id="3.30.559.30:FF:000006">
    <property type="entry name" value="Yersiniabactin polyketide/non-ribosomal peptide synthetase"/>
    <property type="match status" value="1"/>
</dbReference>
<dbReference type="SMART" id="SM00822">
    <property type="entry name" value="PKS_KR"/>
    <property type="match status" value="1"/>
</dbReference>
<keyword evidence="3" id="KW-0597">Phosphoprotein</keyword>
<feature type="domain" description="Carrier" evidence="13">
    <location>
        <begin position="3153"/>
        <end position="3230"/>
    </location>
</feature>
<dbReference type="SMART" id="SM00826">
    <property type="entry name" value="PKS_DH"/>
    <property type="match status" value="1"/>
</dbReference>
<dbReference type="Pfam" id="PF08659">
    <property type="entry name" value="KR"/>
    <property type="match status" value="1"/>
</dbReference>
<dbReference type="InterPro" id="IPR044894">
    <property type="entry name" value="TubC_N_sf"/>
</dbReference>
<dbReference type="GO" id="GO:0016491">
    <property type="term" value="F:oxidoreductase activity"/>
    <property type="evidence" value="ECO:0007669"/>
    <property type="project" value="InterPro"/>
</dbReference>
<dbReference type="InterPro" id="IPR049900">
    <property type="entry name" value="PKS_mFAS_DH"/>
</dbReference>
<dbReference type="InterPro" id="IPR020845">
    <property type="entry name" value="AMP-binding_CS"/>
</dbReference>
<evidence type="ECO:0000256" key="3">
    <source>
        <dbReference type="ARBA" id="ARBA00022553"/>
    </source>
</evidence>
<dbReference type="InterPro" id="IPR020806">
    <property type="entry name" value="PKS_PP-bd"/>
</dbReference>
<dbReference type="FunFam" id="3.40.47.10:FF:000042">
    <property type="entry name" value="Polyketide synthase Pks13"/>
    <property type="match status" value="1"/>
</dbReference>
<dbReference type="Gene3D" id="1.10.10.1830">
    <property type="entry name" value="Non-ribosomal peptide synthase, adenylation domain"/>
    <property type="match status" value="1"/>
</dbReference>
<dbReference type="InterPro" id="IPR029479">
    <property type="entry name" value="Nitroreductase"/>
</dbReference>
<dbReference type="InterPro" id="IPR036736">
    <property type="entry name" value="ACP-like_sf"/>
</dbReference>
<keyword evidence="9" id="KW-0511">Multifunctional enzyme</keyword>
<dbReference type="Pfam" id="PF00550">
    <property type="entry name" value="PP-binding"/>
    <property type="match status" value="2"/>
</dbReference>
<dbReference type="InterPro" id="IPR050091">
    <property type="entry name" value="PKS_NRPS_Biosynth_Enz"/>
</dbReference>
<evidence type="ECO:0000256" key="7">
    <source>
        <dbReference type="ARBA" id="ARBA00022832"/>
    </source>
</evidence>
<dbReference type="InterPro" id="IPR049551">
    <property type="entry name" value="PKS_DH_C"/>
</dbReference>
<dbReference type="InterPro" id="IPR041464">
    <property type="entry name" value="TubC_N"/>
</dbReference>
<dbReference type="SUPFAM" id="SSF53901">
    <property type="entry name" value="Thiolase-like"/>
    <property type="match status" value="1"/>
</dbReference>
<dbReference type="KEGG" id="mbd:MEBOL_007623"/>
<dbReference type="Pfam" id="PF00668">
    <property type="entry name" value="Condensation"/>
    <property type="match status" value="1"/>
</dbReference>
<feature type="domain" description="Carrier" evidence="13">
    <location>
        <begin position="1312"/>
        <end position="1387"/>
    </location>
</feature>
<evidence type="ECO:0000256" key="10">
    <source>
        <dbReference type="ARBA" id="ARBA00029443"/>
    </source>
</evidence>
<dbReference type="GO" id="GO:0006633">
    <property type="term" value="P:fatty acid biosynthetic process"/>
    <property type="evidence" value="ECO:0007669"/>
    <property type="project" value="InterPro"/>
</dbReference>
<dbReference type="CDD" id="cd08955">
    <property type="entry name" value="KR_2_FAS_SDR_x"/>
    <property type="match status" value="1"/>
</dbReference>
<dbReference type="Gene3D" id="3.30.70.3290">
    <property type="match status" value="1"/>
</dbReference>
<dbReference type="Pfam" id="PF00698">
    <property type="entry name" value="Acyl_transf_1"/>
    <property type="match status" value="1"/>
</dbReference>
<evidence type="ECO:0000259" key="13">
    <source>
        <dbReference type="PROSITE" id="PS50075"/>
    </source>
</evidence>
<dbReference type="Gene3D" id="3.40.50.980">
    <property type="match status" value="2"/>
</dbReference>
<feature type="compositionally biased region" description="Pro residues" evidence="12">
    <location>
        <begin position="1395"/>
        <end position="1412"/>
    </location>
</feature>
<dbReference type="FunFam" id="3.40.50.980:FF:000001">
    <property type="entry name" value="Non-ribosomal peptide synthetase"/>
    <property type="match status" value="1"/>
</dbReference>
<keyword evidence="7" id="KW-0276">Fatty acid metabolism</keyword>
<dbReference type="PROSITE" id="PS00455">
    <property type="entry name" value="AMP_BINDING"/>
    <property type="match status" value="1"/>
</dbReference>
<feature type="active site" description="Proton acceptor; for dehydratase activity" evidence="11">
    <location>
        <position position="2371"/>
    </location>
</feature>
<dbReference type="Pfam" id="PF21394">
    <property type="entry name" value="Beta-ketacyl_N"/>
    <property type="match status" value="1"/>
</dbReference>
<evidence type="ECO:0000256" key="6">
    <source>
        <dbReference type="ARBA" id="ARBA00022737"/>
    </source>
</evidence>
<keyword evidence="8" id="KW-0443">Lipid metabolism</keyword>
<dbReference type="InterPro" id="IPR014031">
    <property type="entry name" value="Ketoacyl_synth_C"/>
</dbReference>
<dbReference type="RefSeq" id="WP_095982063.1">
    <property type="nucleotide sequence ID" value="NZ_CP022163.1"/>
</dbReference>
<dbReference type="SUPFAM" id="SSF55048">
    <property type="entry name" value="Probable ACP-binding domain of malonyl-CoA ACP transacylase"/>
    <property type="match status" value="1"/>
</dbReference>
<organism evidence="16 17">
    <name type="scientific">Melittangium boletus DSM 14713</name>
    <dbReference type="NCBI Taxonomy" id="1294270"/>
    <lineage>
        <taxon>Bacteria</taxon>
        <taxon>Pseudomonadati</taxon>
        <taxon>Myxococcota</taxon>
        <taxon>Myxococcia</taxon>
        <taxon>Myxococcales</taxon>
        <taxon>Cystobacterineae</taxon>
        <taxon>Archangiaceae</taxon>
        <taxon>Melittangium</taxon>
    </lineage>
</organism>
<keyword evidence="6" id="KW-0677">Repeat</keyword>
<evidence type="ECO:0000259" key="14">
    <source>
        <dbReference type="PROSITE" id="PS52004"/>
    </source>
</evidence>
<comment type="similarity">
    <text evidence="10">In the C-terminal section; belongs to the NRP synthetase family.</text>
</comment>
<dbReference type="SUPFAM" id="SSF52777">
    <property type="entry name" value="CoA-dependent acyltransferases"/>
    <property type="match status" value="2"/>
</dbReference>
<dbReference type="CDD" id="cd19535">
    <property type="entry name" value="Cyc_NRPS"/>
    <property type="match status" value="1"/>
</dbReference>
<dbReference type="PROSITE" id="PS52019">
    <property type="entry name" value="PKS_MFAS_DH"/>
    <property type="match status" value="1"/>
</dbReference>
<dbReference type="PROSITE" id="PS00606">
    <property type="entry name" value="KS3_1"/>
    <property type="match status" value="1"/>
</dbReference>
<dbReference type="InterPro" id="IPR036291">
    <property type="entry name" value="NAD(P)-bd_dom_sf"/>
</dbReference>
<comment type="cofactor">
    <cofactor evidence="1">
        <name>pantetheine 4'-phosphate</name>
        <dbReference type="ChEBI" id="CHEBI:47942"/>
    </cofactor>
</comment>
<dbReference type="InterPro" id="IPR057737">
    <property type="entry name" value="Condensation_MtbB-like"/>
</dbReference>
<dbReference type="SUPFAM" id="SSF47336">
    <property type="entry name" value="ACP-like"/>
    <property type="match status" value="2"/>
</dbReference>
<dbReference type="SUPFAM" id="SSF55469">
    <property type="entry name" value="FMN-dependent nitroreductase-like"/>
    <property type="match status" value="1"/>
</dbReference>
<dbReference type="SUPFAM" id="SSF52151">
    <property type="entry name" value="FabD/lysophospholipase-like"/>
    <property type="match status" value="1"/>
</dbReference>
<evidence type="ECO:0000256" key="1">
    <source>
        <dbReference type="ARBA" id="ARBA00001957"/>
    </source>
</evidence>
<feature type="active site" description="Proton donor; for dehydratase activity" evidence="11">
    <location>
        <position position="2545"/>
    </location>
</feature>
<dbReference type="GO" id="GO:0071770">
    <property type="term" value="P:DIM/DIP cell wall layer assembly"/>
    <property type="evidence" value="ECO:0007669"/>
    <property type="project" value="TreeGrafter"/>
</dbReference>
<dbReference type="InterPro" id="IPR013968">
    <property type="entry name" value="PKS_KR"/>
</dbReference>
<dbReference type="CDD" id="cd02142">
    <property type="entry name" value="McbC_SagB-like_oxidoreductase"/>
    <property type="match status" value="1"/>
</dbReference>
<dbReference type="InterPro" id="IPR016039">
    <property type="entry name" value="Thiolase-like"/>
</dbReference>
<dbReference type="InterPro" id="IPR023213">
    <property type="entry name" value="CAT-like_dom_sf"/>
</dbReference>
<dbReference type="Pfam" id="PF22621">
    <property type="entry name" value="CurL-like_PKS_C"/>
    <property type="match status" value="1"/>
</dbReference>
<dbReference type="Pfam" id="PF00881">
    <property type="entry name" value="Nitroreductase"/>
    <property type="match status" value="1"/>
</dbReference>
<keyword evidence="17" id="KW-1185">Reference proteome</keyword>
<dbReference type="GO" id="GO:0005886">
    <property type="term" value="C:plasma membrane"/>
    <property type="evidence" value="ECO:0007669"/>
    <property type="project" value="TreeGrafter"/>
</dbReference>
<dbReference type="Pfam" id="PF21089">
    <property type="entry name" value="PKS_DH_N"/>
    <property type="match status" value="1"/>
</dbReference>
<dbReference type="GO" id="GO:0031177">
    <property type="term" value="F:phosphopantetheine binding"/>
    <property type="evidence" value="ECO:0007669"/>
    <property type="project" value="InterPro"/>
</dbReference>
<dbReference type="InterPro" id="IPR020807">
    <property type="entry name" value="PKS_DH"/>
</dbReference>
<dbReference type="PROSITE" id="PS52004">
    <property type="entry name" value="KS3_2"/>
    <property type="match status" value="1"/>
</dbReference>